<protein>
    <submittedName>
        <fullName evidence="1">Uncharacterized protein</fullName>
    </submittedName>
</protein>
<accession>A0A7Y3TYN5</accession>
<proteinExistence type="predicted"/>
<name>A0A7Y3TYN5_9GAMM</name>
<sequence>MDKRLEHSDMSGARRIDIPLDPGDRIAFVRRWVKNNQRAIKRGGIGSTLVMPLLAQSALANELKVLANDVIGVSDVVRQSDGGVTLEMQSGMAVEIAPRHVALEDGEVVVELDALLEALGQSRVLQTSLVSLPDVASWQVLPSGAVEVTREDGARLLLSSSDVDVTGDVAWIGADDALRYGIASSEDVSSLLVGQVVSNGALSTGSSTSSNIRSGSSADADGGGISPWVYVGGGTLALGAGAAAGGGGGGGGGGSTGESAPSTISGFVIDGYIAGAKVTREFDSNEVITNEDGFFEGLQGSGYIQVDPVAAADGTQGSVDIATNQPFNLTLRAPEGSSVVTPLTTLMVASNSTNAESVVLRALGLQGQDTPIDLRNTDPLAEGSANLELLVAGIKVASVLSAAQAAGKSADAALSNLYQMMVEAVNNGSTLSNEQMASAIGLPGAELPVVSVLDSLDAAADTPDESLLATYREGNANPLSEAQIKAQGAEGSILPEVSERARLDDYSLEEALALPLPPASGEYVIIPSESPLNAGVLDLTRAGEQLQRVNSLLDNAAYSQQTGSERIPTGEEYRWSVESTADLILAADTLSRPEIQGADSVTLRDATITIGQYRELDTLAQFDLGDTVVPMTMMRAIMDSLDNDLELPANYTIDLDAVYVERDVSLERGAALIDTAARILDNAQNSPEGDDAWRELLDWSIEDTLDNILDVSPERPELALADSFQVAESELTPEQFVELNSLGPFELADTLVVYTLQQALDAEPLASNYRLEAEPTIDAGTLTVDQAEAEYARVNPFIQGASNRDALPDGLFTWGIEDTASAVVADIGQAHITQAQSIQVASNYVPVRDYEQLIELANFSSEGVIPQYTLEQAVAEELSPDSSYAIDPDALWVPPNALRVDQAESVYSQVLALVEKADNTDDLALGEIFNWRIEDMAAAITAEATIDQPYIQNAGEVTVTNARISLRENELLQGLDNYVVGDEIISYTMQEALSAVDADNLPASYELDVRQPLGEIGVARAQTALEILDNAQNTVALDALEWQVLDGLAMVLPILESADNRAITAADRVTLSDDIINYLDYQQLIDALGRAEDGGRFVLDDTLVRYTLQQAVESGGPVDAYEIVPDEAYPLNGLSINETREFLAQIKTILEGALAPDDANVYALFNWTIRDAAETILAAGDIVPLTRADVINVADDQITLAQFDELSTLDNYARDAEAVAYTLDQAFSTTGGFDPAAVGELLDNYAIAADSTLSEIISVAQADTLVNVVEGAANNPLATLSWELDDSTQRLLDNLETSAVAQAQTVTISDDVISYDDYQTLLKTLGAADDAGSLSLVDTRVLYTLEQAVDNDGPVDDYDIVPDATYDRDDLSITDASATLTRVENILAGARSPENPDVDELFNWTVRDSAAAILDAGDVDPLTRATQLRVTDNQISLDQFTLLDALENYERGPVAVAYTLEEASGATNGFDPAAVGDLLDNYAITPDSTLADSISVARANTLVDVVEAAVNDPLETLNWRLEDTVQALLDSLETPEVAQAQTVIISDRTIDYDNYQTLLKALGAADDAGSLSLVGTRVLYTLEQAVENDGPVGVYEIITDVPLRTG</sequence>
<dbReference type="RefSeq" id="WP_171703141.1">
    <property type="nucleotide sequence ID" value="NZ_JABFHI010000007.1"/>
</dbReference>
<evidence type="ECO:0000313" key="2">
    <source>
        <dbReference type="Proteomes" id="UP000588806"/>
    </source>
</evidence>
<comment type="caution">
    <text evidence="1">The sequence shown here is derived from an EMBL/GenBank/DDBJ whole genome shotgun (WGS) entry which is preliminary data.</text>
</comment>
<reference evidence="1 2" key="2">
    <citation type="submission" date="2020-06" db="EMBL/GenBank/DDBJ databases">
        <title>Halomonas songnenensis sp. nov., a moderately halophilic bacterium isolated from saline and alkaline soils.</title>
        <authorList>
            <person name="Jiang J."/>
            <person name="Pan Y."/>
        </authorList>
    </citation>
    <scope>NUCLEOTIDE SEQUENCE [LARGE SCALE GENOMIC DNA]</scope>
    <source>
        <strain evidence="1 2">TBZ9</strain>
    </source>
</reference>
<reference evidence="1 2" key="1">
    <citation type="submission" date="2020-05" db="EMBL/GenBank/DDBJ databases">
        <authorList>
            <person name="Ruan W."/>
            <person name="Jeon C.O."/>
            <person name="Chun B.H."/>
        </authorList>
    </citation>
    <scope>NUCLEOTIDE SEQUENCE [LARGE SCALE GENOMIC DNA]</scope>
    <source>
        <strain evidence="1 2">TBZ9</strain>
    </source>
</reference>
<evidence type="ECO:0000313" key="1">
    <source>
        <dbReference type="EMBL" id="NOG32681.1"/>
    </source>
</evidence>
<organism evidence="1 2">
    <name type="scientific">Vreelandella azerica</name>
    <dbReference type="NCBI Taxonomy" id="2732867"/>
    <lineage>
        <taxon>Bacteria</taxon>
        <taxon>Pseudomonadati</taxon>
        <taxon>Pseudomonadota</taxon>
        <taxon>Gammaproteobacteria</taxon>
        <taxon>Oceanospirillales</taxon>
        <taxon>Halomonadaceae</taxon>
        <taxon>Vreelandella</taxon>
    </lineage>
</organism>
<gene>
    <name evidence="1" type="ORF">HLB35_14600</name>
</gene>
<keyword evidence="2" id="KW-1185">Reference proteome</keyword>
<dbReference type="Proteomes" id="UP000588806">
    <property type="component" value="Unassembled WGS sequence"/>
</dbReference>
<dbReference type="EMBL" id="JABFHI010000007">
    <property type="protein sequence ID" value="NOG32681.1"/>
    <property type="molecule type" value="Genomic_DNA"/>
</dbReference>